<evidence type="ECO:0000313" key="2">
    <source>
        <dbReference type="Proteomes" id="UP000533900"/>
    </source>
</evidence>
<organism evidence="1 2">
    <name type="scientific">Winogradskyella flava</name>
    <dbReference type="NCBI Taxonomy" id="1884876"/>
    <lineage>
        <taxon>Bacteria</taxon>
        <taxon>Pseudomonadati</taxon>
        <taxon>Bacteroidota</taxon>
        <taxon>Flavobacteriia</taxon>
        <taxon>Flavobacteriales</taxon>
        <taxon>Flavobacteriaceae</taxon>
        <taxon>Winogradskyella</taxon>
    </lineage>
</organism>
<reference evidence="1" key="1">
    <citation type="submission" date="2020-08" db="EMBL/GenBank/DDBJ databases">
        <title>Winogradskyella ouciana sp. nov., isolated from the hadal seawater of the Mariana Trench.</title>
        <authorList>
            <person name="He X."/>
        </authorList>
    </citation>
    <scope>NUCLEOTIDE SEQUENCE [LARGE SCALE GENOMIC DNA]</scope>
    <source>
        <strain evidence="1">KCTC 52348</strain>
    </source>
</reference>
<name>A0A842IQS7_9FLAO</name>
<protein>
    <submittedName>
        <fullName evidence="1">Uncharacterized protein</fullName>
    </submittedName>
</protein>
<gene>
    <name evidence="1" type="ORF">H7F21_08225</name>
</gene>
<proteinExistence type="predicted"/>
<dbReference type="AlphaFoldDB" id="A0A842IQS7"/>
<dbReference type="Proteomes" id="UP000533900">
    <property type="component" value="Unassembled WGS sequence"/>
</dbReference>
<sequence>MKIFYKLSIELVDIKDLKLEVSNYYFELLLNEYGDDFISLLNNNYFGKKAKSTSSERKLNGLIIYLWYTSEFITRSELDSFFDVSDDFNKQNEFVHSSPVPYYNGLVWKAIRAHPLGLTGGYFGYWKYKPEN</sequence>
<comment type="caution">
    <text evidence="1">The sequence shown here is derived from an EMBL/GenBank/DDBJ whole genome shotgun (WGS) entry which is preliminary data.</text>
</comment>
<dbReference type="RefSeq" id="WP_185788793.1">
    <property type="nucleotide sequence ID" value="NZ_JACLCP010000002.1"/>
</dbReference>
<dbReference type="EMBL" id="JACLCP010000002">
    <property type="protein sequence ID" value="MBC2845075.1"/>
    <property type="molecule type" value="Genomic_DNA"/>
</dbReference>
<keyword evidence="2" id="KW-1185">Reference proteome</keyword>
<accession>A0A842IQS7</accession>
<evidence type="ECO:0000313" key="1">
    <source>
        <dbReference type="EMBL" id="MBC2845075.1"/>
    </source>
</evidence>